<comment type="pathway">
    <text evidence="1 4">Glycan biosynthesis; trehalose biosynthesis.</text>
</comment>
<dbReference type="InterPro" id="IPR006379">
    <property type="entry name" value="HAD-SF_hydro_IIB"/>
</dbReference>
<keyword evidence="4" id="KW-0460">Magnesium</keyword>
<name>A0ABS1E6B5_9GAMM</name>
<sequence>MRIDERWAFFIDLDGTLVELVGHPEHAELTAAGRRALTALEAGADSAVAVISGRSIASVDRLLEPLQLPVAGLHGTERRGADGQVHRAPPAAEELIARARLELGQLAAAHRGILLEDKGSALAVHYRGAQEMEPEIRALTERLAAESAGALEVQPGKRVYELRPAGFDKGRAVAAFLEEAPFAGRRPVCLGDDLTDEDAFRAVLERGGHAIKVGAGLTTAQWRLPDPAAVIAWLAGERVAYPADKEET</sequence>
<dbReference type="Proteomes" id="UP000738126">
    <property type="component" value="Unassembled WGS sequence"/>
</dbReference>
<keyword evidence="3 4" id="KW-0378">Hydrolase</keyword>
<organism evidence="5 6">
    <name type="scientific">Halorhodospira neutriphila</name>
    <dbReference type="NCBI Taxonomy" id="168379"/>
    <lineage>
        <taxon>Bacteria</taxon>
        <taxon>Pseudomonadati</taxon>
        <taxon>Pseudomonadota</taxon>
        <taxon>Gammaproteobacteria</taxon>
        <taxon>Chromatiales</taxon>
        <taxon>Ectothiorhodospiraceae</taxon>
        <taxon>Halorhodospira</taxon>
    </lineage>
</organism>
<proteinExistence type="inferred from homology"/>
<dbReference type="NCBIfam" id="TIGR00685">
    <property type="entry name" value="T6PP"/>
    <property type="match status" value="1"/>
</dbReference>
<gene>
    <name evidence="5" type="primary">otsB</name>
    <name evidence="5" type="ORF">CKO13_09645</name>
</gene>
<dbReference type="InterPro" id="IPR036412">
    <property type="entry name" value="HAD-like_sf"/>
</dbReference>
<dbReference type="PANTHER" id="PTHR43768">
    <property type="entry name" value="TREHALOSE 6-PHOSPHATE PHOSPHATASE"/>
    <property type="match status" value="1"/>
</dbReference>
<dbReference type="InterPro" id="IPR044651">
    <property type="entry name" value="OTSB-like"/>
</dbReference>
<evidence type="ECO:0000256" key="4">
    <source>
        <dbReference type="RuleBase" id="RU361117"/>
    </source>
</evidence>
<comment type="similarity">
    <text evidence="2 4">Belongs to the trehalose phosphatase family.</text>
</comment>
<reference evidence="5 6" key="1">
    <citation type="journal article" date="2020" name="Microorganisms">
        <title>Osmotic Adaptation and Compatible Solute Biosynthesis of Phototrophic Bacteria as Revealed from Genome Analyses.</title>
        <authorList>
            <person name="Imhoff J.F."/>
            <person name="Rahn T."/>
            <person name="Kunzel S."/>
            <person name="Keller A."/>
            <person name="Neulinger S.C."/>
        </authorList>
    </citation>
    <scope>NUCLEOTIDE SEQUENCE [LARGE SCALE GENOMIC DNA]</scope>
    <source>
        <strain evidence="5 6">DSM 15116</strain>
    </source>
</reference>
<dbReference type="NCBIfam" id="TIGR01484">
    <property type="entry name" value="HAD-SF-IIB"/>
    <property type="match status" value="1"/>
</dbReference>
<evidence type="ECO:0000313" key="5">
    <source>
        <dbReference type="EMBL" id="MBK1727276.1"/>
    </source>
</evidence>
<dbReference type="InterPro" id="IPR023214">
    <property type="entry name" value="HAD_sf"/>
</dbReference>
<dbReference type="Gene3D" id="3.40.50.1000">
    <property type="entry name" value="HAD superfamily/HAD-like"/>
    <property type="match status" value="1"/>
</dbReference>
<dbReference type="EMBL" id="NRSH01000122">
    <property type="protein sequence ID" value="MBK1727276.1"/>
    <property type="molecule type" value="Genomic_DNA"/>
</dbReference>
<keyword evidence="4" id="KW-0479">Metal-binding</keyword>
<dbReference type="InterPro" id="IPR003337">
    <property type="entry name" value="Trehalose_PPase"/>
</dbReference>
<evidence type="ECO:0000256" key="1">
    <source>
        <dbReference type="ARBA" id="ARBA00005199"/>
    </source>
</evidence>
<evidence type="ECO:0000256" key="2">
    <source>
        <dbReference type="ARBA" id="ARBA00008770"/>
    </source>
</evidence>
<dbReference type="PANTHER" id="PTHR43768:SF3">
    <property type="entry name" value="TREHALOSE 6-PHOSPHATE PHOSPHATASE"/>
    <property type="match status" value="1"/>
</dbReference>
<keyword evidence="6" id="KW-1185">Reference proteome</keyword>
<dbReference type="Pfam" id="PF02358">
    <property type="entry name" value="Trehalose_PPase"/>
    <property type="match status" value="1"/>
</dbReference>
<comment type="function">
    <text evidence="4">Removes the phosphate from trehalose 6-phosphate to produce free trehalose.</text>
</comment>
<dbReference type="EC" id="3.1.3.12" evidence="4"/>
<evidence type="ECO:0000313" key="6">
    <source>
        <dbReference type="Proteomes" id="UP000738126"/>
    </source>
</evidence>
<dbReference type="Gene3D" id="3.30.70.1020">
    <property type="entry name" value="Trehalose-6-phosphate phosphatase related protein, domain 2"/>
    <property type="match status" value="1"/>
</dbReference>
<comment type="caution">
    <text evidence="5">The sequence shown here is derived from an EMBL/GenBank/DDBJ whole genome shotgun (WGS) entry which is preliminary data.</text>
</comment>
<evidence type="ECO:0000256" key="3">
    <source>
        <dbReference type="ARBA" id="ARBA00022801"/>
    </source>
</evidence>
<comment type="catalytic activity">
    <reaction evidence="4">
        <text>alpha,alpha-trehalose 6-phosphate + H2O = alpha,alpha-trehalose + phosphate</text>
        <dbReference type="Rhea" id="RHEA:23420"/>
        <dbReference type="ChEBI" id="CHEBI:15377"/>
        <dbReference type="ChEBI" id="CHEBI:16551"/>
        <dbReference type="ChEBI" id="CHEBI:43474"/>
        <dbReference type="ChEBI" id="CHEBI:58429"/>
        <dbReference type="EC" id="3.1.3.12"/>
    </reaction>
</comment>
<dbReference type="CDD" id="cd01627">
    <property type="entry name" value="HAD_TPP"/>
    <property type="match status" value="1"/>
</dbReference>
<protein>
    <recommendedName>
        <fullName evidence="4">Trehalose 6-phosphate phosphatase</fullName>
        <ecNumber evidence="4">3.1.3.12</ecNumber>
    </recommendedName>
</protein>
<accession>A0ABS1E6B5</accession>
<comment type="cofactor">
    <cofactor evidence="4">
        <name>Mg(2+)</name>
        <dbReference type="ChEBI" id="CHEBI:18420"/>
    </cofactor>
</comment>
<dbReference type="SUPFAM" id="SSF56784">
    <property type="entry name" value="HAD-like"/>
    <property type="match status" value="1"/>
</dbReference>